<gene>
    <name evidence="2" type="ORF">D0Y96_15945</name>
</gene>
<protein>
    <submittedName>
        <fullName evidence="2">Uncharacterized protein</fullName>
    </submittedName>
</protein>
<proteinExistence type="predicted"/>
<accession>A0A372IMC7</accession>
<dbReference type="OrthoDB" id="2654667at2"/>
<dbReference type="NCBIfam" id="NF041379">
    <property type="entry name" value="OS_HP4_CYCXC"/>
    <property type="match status" value="1"/>
</dbReference>
<evidence type="ECO:0000313" key="2">
    <source>
        <dbReference type="EMBL" id="RFU15909.1"/>
    </source>
</evidence>
<keyword evidence="3" id="KW-1185">Reference proteome</keyword>
<dbReference type="Pfam" id="PF13798">
    <property type="entry name" value="PCYCGC"/>
    <property type="match status" value="1"/>
</dbReference>
<dbReference type="InterPro" id="IPR025673">
    <property type="entry name" value="PCYCGC"/>
</dbReference>
<feature type="signal peptide" evidence="1">
    <location>
        <begin position="1"/>
        <end position="19"/>
    </location>
</feature>
<dbReference type="Proteomes" id="UP000264702">
    <property type="component" value="Unassembled WGS sequence"/>
</dbReference>
<evidence type="ECO:0000256" key="1">
    <source>
        <dbReference type="SAM" id="SignalP"/>
    </source>
</evidence>
<dbReference type="RefSeq" id="WP_117301826.1">
    <property type="nucleotide sequence ID" value="NZ_QVQT02000005.1"/>
</dbReference>
<comment type="caution">
    <text evidence="2">The sequence shown here is derived from an EMBL/GenBank/DDBJ whole genome shotgun (WGS) entry which is preliminary data.</text>
</comment>
<sequence>MKRLLVSLALGLVTIAGYAQWSNPADDIPAYHPQPPTSRQELPHILSGRQLTGPYFHYKWQTIVYKEAAQVPGVLYQLPCYCRCDRALGHKSLHSCFEGTHGAICSTCAKEGAYAYKMTKLGKSPKQIREGIEHQDYESIDLDALSGM</sequence>
<reference evidence="2 3" key="1">
    <citation type="submission" date="2018-08" db="EMBL/GenBank/DDBJ databases">
        <title>Acidipila sp. 4G-K13, an acidobacterium isolated from forest soil.</title>
        <authorList>
            <person name="Gao Z.-H."/>
            <person name="Qiu L.-H."/>
        </authorList>
    </citation>
    <scope>NUCLEOTIDE SEQUENCE [LARGE SCALE GENOMIC DNA]</scope>
    <source>
        <strain evidence="2 3">4G-K13</strain>
    </source>
</reference>
<keyword evidence="1" id="KW-0732">Signal</keyword>
<name>A0A372IMC7_9BACT</name>
<evidence type="ECO:0000313" key="3">
    <source>
        <dbReference type="Proteomes" id="UP000264702"/>
    </source>
</evidence>
<organism evidence="2 3">
    <name type="scientific">Paracidobacterium acidisoli</name>
    <dbReference type="NCBI Taxonomy" id="2303751"/>
    <lineage>
        <taxon>Bacteria</taxon>
        <taxon>Pseudomonadati</taxon>
        <taxon>Acidobacteriota</taxon>
        <taxon>Terriglobia</taxon>
        <taxon>Terriglobales</taxon>
        <taxon>Acidobacteriaceae</taxon>
        <taxon>Paracidobacterium</taxon>
    </lineage>
</organism>
<feature type="chain" id="PRO_5016679233" evidence="1">
    <location>
        <begin position="20"/>
        <end position="148"/>
    </location>
</feature>
<dbReference type="EMBL" id="QVQT01000005">
    <property type="protein sequence ID" value="RFU15909.1"/>
    <property type="molecule type" value="Genomic_DNA"/>
</dbReference>
<dbReference type="AlphaFoldDB" id="A0A372IMC7"/>